<dbReference type="SMART" id="SM00472">
    <property type="entry name" value="MIR"/>
    <property type="match status" value="9"/>
</dbReference>
<dbReference type="Pfam" id="PF02815">
    <property type="entry name" value="MIR"/>
    <property type="match status" value="1"/>
</dbReference>
<dbReference type="SUPFAM" id="SSF82109">
    <property type="entry name" value="MIR domain"/>
    <property type="match status" value="5"/>
</dbReference>
<dbReference type="Proteomes" id="UP000789342">
    <property type="component" value="Unassembled WGS sequence"/>
</dbReference>
<keyword evidence="6" id="KW-1185">Reference proteome</keyword>
<feature type="domain" description="MIR" evidence="4">
    <location>
        <begin position="630"/>
        <end position="685"/>
    </location>
</feature>
<accession>A0A9N9CV97</accession>
<dbReference type="PANTHER" id="PTHR46809:SF2">
    <property type="entry name" value="GH21273P"/>
    <property type="match status" value="1"/>
</dbReference>
<dbReference type="InterPro" id="IPR016093">
    <property type="entry name" value="MIR_motif"/>
</dbReference>
<dbReference type="InterPro" id="IPR015915">
    <property type="entry name" value="Kelch-typ_b-propeller"/>
</dbReference>
<organism evidence="5 6">
    <name type="scientific">Acaulospora morrowiae</name>
    <dbReference type="NCBI Taxonomy" id="94023"/>
    <lineage>
        <taxon>Eukaryota</taxon>
        <taxon>Fungi</taxon>
        <taxon>Fungi incertae sedis</taxon>
        <taxon>Mucoromycota</taxon>
        <taxon>Glomeromycotina</taxon>
        <taxon>Glomeromycetes</taxon>
        <taxon>Diversisporales</taxon>
        <taxon>Acaulosporaceae</taxon>
        <taxon>Acaulospora</taxon>
    </lineage>
</organism>
<protein>
    <submittedName>
        <fullName evidence="5">9841_t:CDS:1</fullName>
    </submittedName>
</protein>
<feature type="domain" description="MIR" evidence="4">
    <location>
        <begin position="749"/>
        <end position="803"/>
    </location>
</feature>
<dbReference type="Pfam" id="PF24681">
    <property type="entry name" value="Kelch_KLHDC2_KLHL20_DRC7"/>
    <property type="match status" value="1"/>
</dbReference>
<dbReference type="OrthoDB" id="5588846at2759"/>
<evidence type="ECO:0000313" key="5">
    <source>
        <dbReference type="EMBL" id="CAG8617391.1"/>
    </source>
</evidence>
<feature type="domain" description="MIR" evidence="4">
    <location>
        <begin position="449"/>
        <end position="505"/>
    </location>
</feature>
<dbReference type="SUPFAM" id="SSF117281">
    <property type="entry name" value="Kelch motif"/>
    <property type="match status" value="1"/>
</dbReference>
<evidence type="ECO:0000256" key="3">
    <source>
        <dbReference type="SAM" id="MobiDB-lite"/>
    </source>
</evidence>
<feature type="non-terminal residue" evidence="5">
    <location>
        <position position="1"/>
    </location>
</feature>
<feature type="domain" description="MIR" evidence="4">
    <location>
        <begin position="695"/>
        <end position="748"/>
    </location>
</feature>
<dbReference type="Gene3D" id="2.120.10.80">
    <property type="entry name" value="Kelch-type beta propeller"/>
    <property type="match status" value="1"/>
</dbReference>
<feature type="domain" description="MIR" evidence="4">
    <location>
        <begin position="514"/>
        <end position="567"/>
    </location>
</feature>
<dbReference type="InterPro" id="IPR036300">
    <property type="entry name" value="MIR_dom_sf"/>
</dbReference>
<comment type="caution">
    <text evidence="5">The sequence shown here is derived from an EMBL/GenBank/DDBJ whole genome shotgun (WGS) entry which is preliminary data.</text>
</comment>
<dbReference type="PROSITE" id="PS50919">
    <property type="entry name" value="MIR"/>
    <property type="match status" value="7"/>
</dbReference>
<dbReference type="Gene3D" id="2.80.10.50">
    <property type="match status" value="4"/>
</dbReference>
<proteinExistence type="predicted"/>
<evidence type="ECO:0000259" key="4">
    <source>
        <dbReference type="PROSITE" id="PS50919"/>
    </source>
</evidence>
<evidence type="ECO:0000256" key="2">
    <source>
        <dbReference type="ARBA" id="ARBA00022737"/>
    </source>
</evidence>
<feature type="non-terminal residue" evidence="5">
    <location>
        <position position="923"/>
    </location>
</feature>
<keyword evidence="2" id="KW-0677">Repeat</keyword>
<feature type="region of interest" description="Disordered" evidence="3">
    <location>
        <begin position="314"/>
        <end position="345"/>
    </location>
</feature>
<keyword evidence="1" id="KW-0732">Signal</keyword>
<evidence type="ECO:0000256" key="1">
    <source>
        <dbReference type="ARBA" id="ARBA00022729"/>
    </source>
</evidence>
<name>A0A9N9CV97_9GLOM</name>
<dbReference type="PANTHER" id="PTHR46809">
    <property type="entry name" value="STROMAL CELL-DERIVED FACTOR 2-LIKE PROTEIN"/>
    <property type="match status" value="1"/>
</dbReference>
<gene>
    <name evidence="5" type="ORF">AMORRO_LOCUS8502</name>
</gene>
<feature type="domain" description="MIR" evidence="4">
    <location>
        <begin position="568"/>
        <end position="622"/>
    </location>
</feature>
<dbReference type="AlphaFoldDB" id="A0A9N9CV97"/>
<dbReference type="EMBL" id="CAJVPV010007323">
    <property type="protein sequence ID" value="CAG8617391.1"/>
    <property type="molecule type" value="Genomic_DNA"/>
</dbReference>
<reference evidence="5" key="1">
    <citation type="submission" date="2021-06" db="EMBL/GenBank/DDBJ databases">
        <authorList>
            <person name="Kallberg Y."/>
            <person name="Tangrot J."/>
            <person name="Rosling A."/>
        </authorList>
    </citation>
    <scope>NUCLEOTIDE SEQUENCE</scope>
    <source>
        <strain evidence="5">CL551</strain>
    </source>
</reference>
<feature type="domain" description="MIR" evidence="4">
    <location>
        <begin position="811"/>
        <end position="867"/>
    </location>
</feature>
<sequence>RKLYYCGGITSTSESSTTSDFFYLDVSVIPFSSTDDDLPWTDLTSTGVTYTCWGTAVAGGVNNTQFILFGGHMSPDNSSLVLVYDTINKTWSKPTISGVAPIRRRSTHAVIDSQGKMYIFGGYADQLTDYSGSEYFNDIIILDTINWSWSYGSSDNAPSPRGAFTATLLPDGKIVYIGGAYENLTLVPFSELNLYDTISDEWSTMTAQGSIPSPREGHSAIITSEEQIVVYGGNLTDSSSNSSQIEILDTTVSPFSWSEPDAYGTWPSELIFHTADLVGYMIGQGASSSVYLLEAESEYYIWLYTEQTNTYSISTSSMTTETSTTSTSTETSTSTDQSNQNSSSSTSNLAIAGAAAASAVVLAAAAAAIARYLRKDGGGSDGKERKPPITYGSQVAIIHEPTNKYLTTRGDKYQSSQQYVVAGVDDNKGDIKTRIWTVIGANGSDVTEGGTIPFNTVIGFKHNEAGGNLHSHSNSGIHFTQKSSQQQVTICLDINKDDDWIVRPHSSDTVDDASGILADGDVVNLLHVTTDKPPLYSHGVLLDNGTQEVSCYGSGSDENNKWRIEIIANPVKYGSTVAFIHASTGKYLSTKGVVAPGNTQLMVVCTGQEIDPKNDLWTVIGTHGTITQFGESVPYGTVVRLKHQATRGNLHSHTASFGTTPKSNQQQVTIYPSDNDDDNWTIRHYSSNTDFSDSGLLVMDSNSISLLHNTTNMNALYSHEILLDDGSQEVSCNENGHNENNKWYIKLVERPILYGSKVAFIHVSTGKYLSTKKVPSPVTQQYAAICTSHAIDLENDVWTVIEGFNDNVNDGGFISFNTLIGFKHRATGGNLHSHDTSDGKITIKSSQQQVTVNLGRDANDDWLIRRYSPDEDYDNLGYLMDGDIISLSHNTTNNQPLYSRDILLDDGTQEVSCNGNGHDENNK</sequence>
<evidence type="ECO:0000313" key="6">
    <source>
        <dbReference type="Proteomes" id="UP000789342"/>
    </source>
</evidence>